<evidence type="ECO:0000313" key="2">
    <source>
        <dbReference type="Proteomes" id="UP000887116"/>
    </source>
</evidence>
<comment type="caution">
    <text evidence="1">The sequence shown here is derived from an EMBL/GenBank/DDBJ whole genome shotgun (WGS) entry which is preliminary data.</text>
</comment>
<keyword evidence="2" id="KW-1185">Reference proteome</keyword>
<protein>
    <submittedName>
        <fullName evidence="1">Uncharacterized protein</fullName>
    </submittedName>
</protein>
<sequence length="268" mass="31889">MTLKTTDNKELCDYQRLKRYLLLEPLIATLIPQEICKELEHMTKPAYFGIEIVIGDLGVYLFYGEFEKIVSASAEIFRSSEIECAEFLLSRCLRLCDESEPTFFNFLLVAAFLSESVLNSFRDCKCYRILYIGDFCFEVLYKRLFWKVFESREVCEKLELFCQEFFKLFPPDSMQDEFQDSIFGKYCIYFVEERINVHNDSFYLNESELELFEKFHSMESNSKREEWLTSCETENAEDAYFDAREYYSSDCETCGSKCFDYLHYVNCL</sequence>
<reference evidence="1" key="1">
    <citation type="submission" date="2020-07" db="EMBL/GenBank/DDBJ databases">
        <title>Multicomponent nature underlies the extraordinary mechanical properties of spider dragline silk.</title>
        <authorList>
            <person name="Kono N."/>
            <person name="Nakamura H."/>
            <person name="Mori M."/>
            <person name="Yoshida Y."/>
            <person name="Ohtoshi R."/>
            <person name="Malay A.D."/>
            <person name="Moran D.A.P."/>
            <person name="Tomita M."/>
            <person name="Numata K."/>
            <person name="Arakawa K."/>
        </authorList>
    </citation>
    <scope>NUCLEOTIDE SEQUENCE</scope>
</reference>
<name>A0A8X6F9W9_TRICU</name>
<evidence type="ECO:0000313" key="1">
    <source>
        <dbReference type="EMBL" id="GFQ73661.1"/>
    </source>
</evidence>
<organism evidence="1 2">
    <name type="scientific">Trichonephila clavata</name>
    <name type="common">Joro spider</name>
    <name type="synonym">Nephila clavata</name>
    <dbReference type="NCBI Taxonomy" id="2740835"/>
    <lineage>
        <taxon>Eukaryota</taxon>
        <taxon>Metazoa</taxon>
        <taxon>Ecdysozoa</taxon>
        <taxon>Arthropoda</taxon>
        <taxon>Chelicerata</taxon>
        <taxon>Arachnida</taxon>
        <taxon>Araneae</taxon>
        <taxon>Araneomorphae</taxon>
        <taxon>Entelegynae</taxon>
        <taxon>Araneoidea</taxon>
        <taxon>Nephilidae</taxon>
        <taxon>Trichonephila</taxon>
    </lineage>
</organism>
<dbReference type="AlphaFoldDB" id="A0A8X6F9W9"/>
<gene>
    <name evidence="1" type="ORF">TNCT_383631</name>
</gene>
<dbReference type="EMBL" id="BMAO01001472">
    <property type="protein sequence ID" value="GFQ73661.1"/>
    <property type="molecule type" value="Genomic_DNA"/>
</dbReference>
<proteinExistence type="predicted"/>
<dbReference type="Proteomes" id="UP000887116">
    <property type="component" value="Unassembled WGS sequence"/>
</dbReference>
<accession>A0A8X6F9W9</accession>
<dbReference type="OrthoDB" id="6435617at2759"/>